<dbReference type="AlphaFoldDB" id="A0A327NDZ7"/>
<feature type="domain" description="MacB-like periplasmic core" evidence="1">
    <location>
        <begin position="13"/>
        <end position="141"/>
    </location>
</feature>
<organism evidence="2 3">
    <name type="scientific">Spirosoma telluris</name>
    <dbReference type="NCBI Taxonomy" id="2183553"/>
    <lineage>
        <taxon>Bacteria</taxon>
        <taxon>Pseudomonadati</taxon>
        <taxon>Bacteroidota</taxon>
        <taxon>Cytophagia</taxon>
        <taxon>Cytophagales</taxon>
        <taxon>Cytophagaceae</taxon>
        <taxon>Spirosoma</taxon>
    </lineage>
</organism>
<protein>
    <recommendedName>
        <fullName evidence="1">MacB-like periplasmic core domain-containing protein</fullName>
    </recommendedName>
</protein>
<dbReference type="Pfam" id="PF12704">
    <property type="entry name" value="MacB_PCD"/>
    <property type="match status" value="1"/>
</dbReference>
<evidence type="ECO:0000313" key="2">
    <source>
        <dbReference type="EMBL" id="RAI72933.1"/>
    </source>
</evidence>
<reference evidence="2 3" key="1">
    <citation type="submission" date="2018-06" db="EMBL/GenBank/DDBJ databases">
        <title>Spirosoma sp. HMF3257 Genome sequencing and assembly.</title>
        <authorList>
            <person name="Kang H."/>
            <person name="Cha I."/>
            <person name="Kim H."/>
            <person name="Kang J."/>
            <person name="Joh K."/>
        </authorList>
    </citation>
    <scope>NUCLEOTIDE SEQUENCE [LARGE SCALE GENOMIC DNA]</scope>
    <source>
        <strain evidence="2 3">HMF3257</strain>
    </source>
</reference>
<evidence type="ECO:0000259" key="1">
    <source>
        <dbReference type="Pfam" id="PF12704"/>
    </source>
</evidence>
<dbReference type="RefSeq" id="WP_111351529.1">
    <property type="nucleotide sequence ID" value="NZ_QLII01000004.1"/>
</dbReference>
<dbReference type="Proteomes" id="UP000249016">
    <property type="component" value="Unassembled WGS sequence"/>
</dbReference>
<proteinExistence type="predicted"/>
<evidence type="ECO:0000313" key="3">
    <source>
        <dbReference type="Proteomes" id="UP000249016"/>
    </source>
</evidence>
<comment type="caution">
    <text evidence="2">The sequence shown here is derived from an EMBL/GenBank/DDBJ whole genome shotgun (WGS) entry which is preliminary data.</text>
</comment>
<accession>A0A327NDZ7</accession>
<dbReference type="InterPro" id="IPR025857">
    <property type="entry name" value="MacB_PCD"/>
</dbReference>
<name>A0A327NDZ7_9BACT</name>
<gene>
    <name evidence="2" type="ORF">HMF3257_39210</name>
</gene>
<keyword evidence="3" id="KW-1185">Reference proteome</keyword>
<dbReference type="EMBL" id="QLII01000004">
    <property type="protein sequence ID" value="RAI72933.1"/>
    <property type="molecule type" value="Genomic_DNA"/>
</dbReference>
<sequence length="187" mass="21203">MISPQTQALDDDGSIVVAEPQYFDIFHYQWLSGNARTALSRPNSVVLTAGRARKYFGHSDPDSIIGRTIYYQDSLMVTVTGIVADWPGNSDYQFSQWISYATIPASFLKEDITLDRWDKLNRSSQVIIKLEKDVKPSQIDTQFIPFAKRHYGPKPGFTAQLKPLSGSHFHPTMGVRAERPVYRSCTR</sequence>